<dbReference type="RefSeq" id="WP_133331089.1">
    <property type="nucleotide sequence ID" value="NZ_SMYL01000016.1"/>
</dbReference>
<evidence type="ECO:0000256" key="8">
    <source>
        <dbReference type="ARBA" id="ARBA00023237"/>
    </source>
</evidence>
<reference evidence="12 13" key="1">
    <citation type="submission" date="2019-03" db="EMBL/GenBank/DDBJ databases">
        <title>Sapientia aquatica gen. nov., sp. nov., isolated from a crater lake.</title>
        <authorList>
            <person name="Felfoldi T."/>
            <person name="Szabo A."/>
            <person name="Toth E."/>
            <person name="Schumann P."/>
            <person name="Keki Z."/>
            <person name="Marialigeti K."/>
            <person name="Mathe I."/>
        </authorList>
    </citation>
    <scope>NUCLEOTIDE SEQUENCE [LARGE SCALE GENOMIC DNA]</scope>
    <source>
        <strain evidence="12 13">SA-152</strain>
    </source>
</reference>
<keyword evidence="6" id="KW-0732">Signal</keyword>
<evidence type="ECO:0000313" key="13">
    <source>
        <dbReference type="Proteomes" id="UP000294829"/>
    </source>
</evidence>
<dbReference type="Pfam" id="PF13953">
    <property type="entry name" value="PapC_C"/>
    <property type="match status" value="1"/>
</dbReference>
<dbReference type="FunFam" id="2.60.40.3110:FF:000001">
    <property type="entry name" value="Putative fimbrial outer membrane usher"/>
    <property type="match status" value="1"/>
</dbReference>
<keyword evidence="13" id="KW-1185">Reference proteome</keyword>
<accession>A0A4R5VRS2</accession>
<dbReference type="Pfam" id="PF00577">
    <property type="entry name" value="Usher"/>
    <property type="match status" value="2"/>
</dbReference>
<keyword evidence="4" id="KW-1134">Transmembrane beta strand</keyword>
<dbReference type="PANTHER" id="PTHR30451">
    <property type="entry name" value="OUTER MEMBRANE USHER PROTEIN"/>
    <property type="match status" value="1"/>
</dbReference>
<keyword evidence="3 9" id="KW-0813">Transport</keyword>
<comment type="subcellular location">
    <subcellularLocation>
        <location evidence="1 9">Cell outer membrane</location>
        <topology evidence="1 9">Multi-pass membrane protein</topology>
    </subcellularLocation>
</comment>
<dbReference type="FunFam" id="2.60.40.2610:FF:000001">
    <property type="entry name" value="Outer membrane fimbrial usher protein"/>
    <property type="match status" value="1"/>
</dbReference>
<dbReference type="Gene3D" id="2.60.40.2610">
    <property type="entry name" value="Outer membrane usher protein FimD, plug domain"/>
    <property type="match status" value="1"/>
</dbReference>
<name>A0A4R5VRS2_9BURK</name>
<dbReference type="InterPro" id="IPR025949">
    <property type="entry name" value="PapC-like_C"/>
</dbReference>
<evidence type="ECO:0000256" key="6">
    <source>
        <dbReference type="ARBA" id="ARBA00022729"/>
    </source>
</evidence>
<comment type="caution">
    <text evidence="12">The sequence shown here is derived from an EMBL/GenBank/DDBJ whole genome shotgun (WGS) entry which is preliminary data.</text>
</comment>
<comment type="similarity">
    <text evidence="2 9">Belongs to the fimbrial export usher family.</text>
</comment>
<dbReference type="Gene3D" id="2.60.40.3110">
    <property type="match status" value="1"/>
</dbReference>
<organism evidence="12 13">
    <name type="scientific">Sapientia aquatica</name>
    <dbReference type="NCBI Taxonomy" id="1549640"/>
    <lineage>
        <taxon>Bacteria</taxon>
        <taxon>Pseudomonadati</taxon>
        <taxon>Pseudomonadota</taxon>
        <taxon>Betaproteobacteria</taxon>
        <taxon>Burkholderiales</taxon>
        <taxon>Oxalobacteraceae</taxon>
        <taxon>Sapientia</taxon>
    </lineage>
</organism>
<evidence type="ECO:0000256" key="3">
    <source>
        <dbReference type="ARBA" id="ARBA00022448"/>
    </source>
</evidence>
<keyword evidence="9" id="KW-1029">Fimbrium biogenesis</keyword>
<evidence type="ECO:0000256" key="9">
    <source>
        <dbReference type="RuleBase" id="RU003884"/>
    </source>
</evidence>
<dbReference type="GO" id="GO:0009297">
    <property type="term" value="P:pilus assembly"/>
    <property type="evidence" value="ECO:0007669"/>
    <property type="project" value="InterPro"/>
</dbReference>
<dbReference type="AlphaFoldDB" id="A0A4R5VRS2"/>
<dbReference type="Gene3D" id="2.60.40.2070">
    <property type="match status" value="1"/>
</dbReference>
<dbReference type="GO" id="GO:0009279">
    <property type="term" value="C:cell outer membrane"/>
    <property type="evidence" value="ECO:0007669"/>
    <property type="project" value="UniProtKB-SubCell"/>
</dbReference>
<evidence type="ECO:0000256" key="2">
    <source>
        <dbReference type="ARBA" id="ARBA00008064"/>
    </source>
</evidence>
<dbReference type="InterPro" id="IPR025885">
    <property type="entry name" value="PapC_N"/>
</dbReference>
<dbReference type="Proteomes" id="UP000294829">
    <property type="component" value="Unassembled WGS sequence"/>
</dbReference>
<dbReference type="InterPro" id="IPR042186">
    <property type="entry name" value="FimD_plug_dom"/>
</dbReference>
<evidence type="ECO:0000256" key="7">
    <source>
        <dbReference type="ARBA" id="ARBA00023136"/>
    </source>
</evidence>
<gene>
    <name evidence="12" type="ORF">E2I14_17925</name>
</gene>
<feature type="domain" description="PapC N-terminal" evidence="11">
    <location>
        <begin position="66"/>
        <end position="206"/>
    </location>
</feature>
<proteinExistence type="inferred from homology"/>
<dbReference type="GO" id="GO:0015473">
    <property type="term" value="F:fimbrial usher porin activity"/>
    <property type="evidence" value="ECO:0007669"/>
    <property type="project" value="InterPro"/>
</dbReference>
<keyword evidence="5 9" id="KW-0812">Transmembrane</keyword>
<feature type="domain" description="PapC-like C-terminal" evidence="10">
    <location>
        <begin position="804"/>
        <end position="868"/>
    </location>
</feature>
<dbReference type="Pfam" id="PF13954">
    <property type="entry name" value="PapC_N"/>
    <property type="match status" value="1"/>
</dbReference>
<sequence>MSVDQITAFGFHGHPKPQFFFEAQRRTHFLAISANTAALILAAPAHATSSSIESTPLPPVQMAAYQFNNKLLVGKPISSSSMDRFNQPNLVDPGRYLVDVFINGNFHSRTTIEFIASQNNAVFACLDDPFLKSLGVQASHISPQTDSSCAPVEQRVQGATAVFDLPKLRLDISVPQAFMSKSPVGSVKVAELDAGESMAFFNYDGNYYRSSAYGVSSDYSYLGLNSGINLGLWRLRQQGNYNYQTNAGNSAGHWNTIRSYAQRALPDINSELTLGDNYTNSNLFSSIGFRGVSLSTDERILPNSQLGYAPVVRGVALTHARITIRQAGHIIYQTTVAPGPFVIDDLNATSFQGDLNVEVDEADGRVARFTVPFSAVPDLLREGASRYSISVGEVRQIVDVNAGFLDATYQRGLSNSLTANVGVRLASDYQSYLAGAVVGTKLGALGINGIFSQSRDIDNERIRGWRAATTYSYTYQPTSTSLSLASYRYSTKGYRDLLDALGARSANRNGQTWTSSTFQQRNQFSANINQNLGRFGQLYLSGSVSDYYDGKDKDTQFQLGYSNSYQSISYNLSVSRQQVGAFQNAIVSNFPTNTGQQVNQTTASSNTNLFMFSVSFPLTLGGNTASMSSSVSNQTNSGSNVQTSIAGIADAAQTLSYGINVAHQESQGQSSAGINVQKQLPSVTLGGSYSLGQHFWQTGINARGALVAHSGGLTLGPYLGDTFGVIEAKGAEGAEVRNGGGARIDSKGYALIPYLVPYRYNDISLDSKGINDNAEIEGSQYRSAPYAGASVKIKFSTRLGRAVLIAAKLPDGSMLPLGSNVYNGEKVVVGMVGQGGKIYARAANEQGNLTVAWGNAEDQRCVISYDLSTLPVDDQPLFKFKAVCVPSVEGDLNKS</sequence>
<evidence type="ECO:0000256" key="1">
    <source>
        <dbReference type="ARBA" id="ARBA00004571"/>
    </source>
</evidence>
<evidence type="ECO:0000259" key="11">
    <source>
        <dbReference type="Pfam" id="PF13954"/>
    </source>
</evidence>
<dbReference type="InterPro" id="IPR000015">
    <property type="entry name" value="Fimb_usher"/>
</dbReference>
<dbReference type="PROSITE" id="PS01151">
    <property type="entry name" value="FIMBRIAL_USHER"/>
    <property type="match status" value="1"/>
</dbReference>
<evidence type="ECO:0000256" key="5">
    <source>
        <dbReference type="ARBA" id="ARBA00022692"/>
    </source>
</evidence>
<protein>
    <submittedName>
        <fullName evidence="12">Fimbrial biogenesis outer membrane usher protein</fullName>
    </submittedName>
</protein>
<evidence type="ECO:0000256" key="4">
    <source>
        <dbReference type="ARBA" id="ARBA00022452"/>
    </source>
</evidence>
<dbReference type="PANTHER" id="PTHR30451:SF20">
    <property type="entry name" value="FIMBRIAE USHER"/>
    <property type="match status" value="1"/>
</dbReference>
<dbReference type="OrthoDB" id="6554712at2"/>
<dbReference type="InterPro" id="IPR018030">
    <property type="entry name" value="Fimbrial_membr_usher_CS"/>
</dbReference>
<dbReference type="Gene3D" id="3.10.20.410">
    <property type="match status" value="1"/>
</dbReference>
<keyword evidence="7 9" id="KW-0472">Membrane</keyword>
<dbReference type="InterPro" id="IPR037224">
    <property type="entry name" value="PapC_N_sf"/>
</dbReference>
<evidence type="ECO:0000313" key="12">
    <source>
        <dbReference type="EMBL" id="TDK60513.1"/>
    </source>
</evidence>
<dbReference type="EMBL" id="SMYL01000016">
    <property type="protein sequence ID" value="TDK60513.1"/>
    <property type="molecule type" value="Genomic_DNA"/>
</dbReference>
<dbReference type="InterPro" id="IPR043142">
    <property type="entry name" value="PapC-like_C_sf"/>
</dbReference>
<dbReference type="SUPFAM" id="SSF141729">
    <property type="entry name" value="FimD N-terminal domain-like"/>
    <property type="match status" value="1"/>
</dbReference>
<keyword evidence="8 9" id="KW-0998">Cell outer membrane</keyword>
<evidence type="ECO:0000259" key="10">
    <source>
        <dbReference type="Pfam" id="PF13953"/>
    </source>
</evidence>